<feature type="domain" description="6-hydroxymethylpterin diphosphokinase MptE-like" evidence="1">
    <location>
        <begin position="207"/>
        <end position="379"/>
    </location>
</feature>
<proteinExistence type="predicted"/>
<evidence type="ECO:0000313" key="2">
    <source>
        <dbReference type="EMBL" id="SHH20634.1"/>
    </source>
</evidence>
<name>A0A1M5R2P8_9FIRM</name>
<reference evidence="3" key="1">
    <citation type="submission" date="2016-11" db="EMBL/GenBank/DDBJ databases">
        <authorList>
            <person name="Varghese N."/>
            <person name="Submissions S."/>
        </authorList>
    </citation>
    <scope>NUCLEOTIDE SEQUENCE [LARGE SCALE GENOMIC DNA]</scope>
    <source>
        <strain evidence="3">DSM 15285</strain>
    </source>
</reference>
<evidence type="ECO:0000313" key="3">
    <source>
        <dbReference type="Proteomes" id="UP000242520"/>
    </source>
</evidence>
<accession>A0A1M5R2P8</accession>
<sequence length="621" mass="71505">MNEIFKENMEMLKKHYESDYIDYIESFNDNYEIEVELTRENTYSMKLIDEHSTRYINSKYSPMKEAQRFISNIGEYNAESIFVVFGMGPGYHILKLFDLLTENNKIVVIEPSVEIFKKAISINDFTKLIKSKNIYFCVGMNTKKVKVTFKDFISANDLSNIKFLIFAQYDKIYEKFYLETVKELKYSVIYNKVEVNTTNYFSYEFNKNLFKNIDSIVFGSEIQKLKGIFKEKPAIIVSAGPSLDKNIKYLKKAQDRAVIITGGRTLKALFENDIIPDIIVSIDPGEPAYDVIKNGLKYEHRDIPLVSMVISNSKVIKKHKGKQVFINCPETIGLIKNITNKYIDVISMGGSVANTCFSLADYMGCNPLILVGQDLAFTEGKSHAQNSKTEGSNNKSNELHLEVEDIYGDKVYTSFPLYTYLKWFENYIENMSDKMVIDATEGGAKISGTNILTLNETIEKYCRECIDVKCILDDKLEGKNLDKLKVDKVIFNLKKIKQDILNLKKHAKRAIKLSEKMYKLYKNNKFENLGDVLIELEKIDNNMLKNKDSNIAVNYLVEPVILNINLDKSLKEKINETEREKGMRLATKSKLLYKGIYENVGITCELMDNCIKNLEESAYDE</sequence>
<protein>
    <submittedName>
        <fullName evidence="2">Uncharacterized conserved protein</fullName>
    </submittedName>
</protein>
<dbReference type="PANTHER" id="PTHR41786">
    <property type="entry name" value="MOTILITY ACCESSORY FACTOR MAF"/>
    <property type="match status" value="1"/>
</dbReference>
<dbReference type="RefSeq" id="WP_072724647.1">
    <property type="nucleotide sequence ID" value="NZ_FQXH01000010.1"/>
</dbReference>
<evidence type="ECO:0000259" key="1">
    <source>
        <dbReference type="Pfam" id="PF01973"/>
    </source>
</evidence>
<organism evidence="2 3">
    <name type="scientific">Tepidibacter thalassicus DSM 15285</name>
    <dbReference type="NCBI Taxonomy" id="1123350"/>
    <lineage>
        <taxon>Bacteria</taxon>
        <taxon>Bacillati</taxon>
        <taxon>Bacillota</taxon>
        <taxon>Clostridia</taxon>
        <taxon>Peptostreptococcales</taxon>
        <taxon>Peptostreptococcaceae</taxon>
        <taxon>Tepidibacter</taxon>
    </lineage>
</organism>
<dbReference type="InterPro" id="IPR002826">
    <property type="entry name" value="MptE-like"/>
</dbReference>
<keyword evidence="3" id="KW-1185">Reference proteome</keyword>
<dbReference type="AlphaFoldDB" id="A0A1M5R2P8"/>
<dbReference type="STRING" id="1123350.SAMN02744040_01215"/>
<dbReference type="Proteomes" id="UP000242520">
    <property type="component" value="Unassembled WGS sequence"/>
</dbReference>
<dbReference type="Pfam" id="PF01973">
    <property type="entry name" value="MptE-like"/>
    <property type="match status" value="1"/>
</dbReference>
<dbReference type="EMBL" id="FQXH01000010">
    <property type="protein sequence ID" value="SHH20634.1"/>
    <property type="molecule type" value="Genomic_DNA"/>
</dbReference>
<dbReference type="OrthoDB" id="5291305at2"/>
<gene>
    <name evidence="2" type="ORF">SAMN02744040_01215</name>
</gene>
<dbReference type="PANTHER" id="PTHR41786:SF1">
    <property type="entry name" value="6-HYDROXYMETHYLPTERIN DIPHOSPHOKINASE MPTE-LIKE DOMAIN-CONTAINING PROTEIN"/>
    <property type="match status" value="1"/>
</dbReference>